<evidence type="ECO:0000256" key="4">
    <source>
        <dbReference type="ARBA" id="ARBA00022694"/>
    </source>
</evidence>
<feature type="domain" description="Lysidine-tRNA(Ile) synthetase C-terminal" evidence="9">
    <location>
        <begin position="359"/>
        <end position="432"/>
    </location>
</feature>
<dbReference type="PANTHER" id="PTHR43033:SF1">
    <property type="entry name" value="TRNA(ILE)-LYSIDINE SYNTHASE-RELATED"/>
    <property type="match status" value="1"/>
</dbReference>
<dbReference type="Pfam" id="PF01171">
    <property type="entry name" value="ATP_bind_3"/>
    <property type="match status" value="1"/>
</dbReference>
<evidence type="ECO:0000256" key="5">
    <source>
        <dbReference type="ARBA" id="ARBA00022741"/>
    </source>
</evidence>
<dbReference type="EC" id="6.3.4.19" evidence="8"/>
<reference evidence="10 11" key="1">
    <citation type="submission" date="2024-06" db="EMBL/GenBank/DDBJ databases">
        <title>Genomic Encyclopedia of Type Strains, Phase IV (KMG-IV): sequencing the most valuable type-strain genomes for metagenomic binning, comparative biology and taxonomic classification.</title>
        <authorList>
            <person name="Goeker M."/>
        </authorList>
    </citation>
    <scope>NUCLEOTIDE SEQUENCE [LARGE SCALE GENOMIC DNA]</scope>
    <source>
        <strain evidence="10 11">DSM 29388</strain>
    </source>
</reference>
<organism evidence="10 11">
    <name type="scientific">Moheibacter stercoris</name>
    <dbReference type="NCBI Taxonomy" id="1628251"/>
    <lineage>
        <taxon>Bacteria</taxon>
        <taxon>Pseudomonadati</taxon>
        <taxon>Bacteroidota</taxon>
        <taxon>Flavobacteriia</taxon>
        <taxon>Flavobacteriales</taxon>
        <taxon>Weeksellaceae</taxon>
        <taxon>Moheibacter</taxon>
    </lineage>
</organism>
<dbReference type="InterPro" id="IPR012796">
    <property type="entry name" value="Lysidine-tRNA-synth_C"/>
</dbReference>
<dbReference type="Gene3D" id="3.40.50.620">
    <property type="entry name" value="HUPs"/>
    <property type="match status" value="1"/>
</dbReference>
<comment type="similarity">
    <text evidence="8">Belongs to the tRNA(Ile)-lysidine synthase family.</text>
</comment>
<dbReference type="SUPFAM" id="SSF56037">
    <property type="entry name" value="PheT/TilS domain"/>
    <property type="match status" value="1"/>
</dbReference>
<dbReference type="InterPro" id="IPR014729">
    <property type="entry name" value="Rossmann-like_a/b/a_fold"/>
</dbReference>
<evidence type="ECO:0000256" key="3">
    <source>
        <dbReference type="ARBA" id="ARBA00022598"/>
    </source>
</evidence>
<dbReference type="SUPFAM" id="SSF52402">
    <property type="entry name" value="Adenine nucleotide alpha hydrolases-like"/>
    <property type="match status" value="1"/>
</dbReference>
<dbReference type="InterPro" id="IPR011063">
    <property type="entry name" value="TilS/TtcA_N"/>
</dbReference>
<evidence type="ECO:0000256" key="2">
    <source>
        <dbReference type="ARBA" id="ARBA00022490"/>
    </source>
</evidence>
<comment type="catalytic activity">
    <reaction evidence="7 8">
        <text>cytidine(34) in tRNA(Ile2) + L-lysine + ATP = lysidine(34) in tRNA(Ile2) + AMP + diphosphate + H(+)</text>
        <dbReference type="Rhea" id="RHEA:43744"/>
        <dbReference type="Rhea" id="RHEA-COMP:10625"/>
        <dbReference type="Rhea" id="RHEA-COMP:10670"/>
        <dbReference type="ChEBI" id="CHEBI:15378"/>
        <dbReference type="ChEBI" id="CHEBI:30616"/>
        <dbReference type="ChEBI" id="CHEBI:32551"/>
        <dbReference type="ChEBI" id="CHEBI:33019"/>
        <dbReference type="ChEBI" id="CHEBI:82748"/>
        <dbReference type="ChEBI" id="CHEBI:83665"/>
        <dbReference type="ChEBI" id="CHEBI:456215"/>
        <dbReference type="EC" id="6.3.4.19"/>
    </reaction>
</comment>
<comment type="caution">
    <text evidence="10">The sequence shown here is derived from an EMBL/GenBank/DDBJ whole genome shotgun (WGS) entry which is preliminary data.</text>
</comment>
<dbReference type="RefSeq" id="WP_354508843.1">
    <property type="nucleotide sequence ID" value="NZ_JBEPMO010000008.1"/>
</dbReference>
<keyword evidence="11" id="KW-1185">Reference proteome</keyword>
<name>A0ABV2LTY0_9FLAO</name>
<dbReference type="NCBIfam" id="TIGR02432">
    <property type="entry name" value="lysidine_TilS_N"/>
    <property type="match status" value="1"/>
</dbReference>
<gene>
    <name evidence="8" type="primary">tilS</name>
    <name evidence="10" type="ORF">ABID46_001610</name>
</gene>
<dbReference type="InterPro" id="IPR012094">
    <property type="entry name" value="tRNA_Ile_lys_synt"/>
</dbReference>
<comment type="function">
    <text evidence="8">Ligates lysine onto the cytidine present at position 34 of the AUA codon-specific tRNA(Ile) that contains the anticodon CAU, in an ATP-dependent manner. Cytidine is converted to lysidine, thus changing the amino acid specificity of the tRNA from methionine to isoleucine.</text>
</comment>
<accession>A0ABV2LTY0</accession>
<dbReference type="InterPro" id="IPR012795">
    <property type="entry name" value="tRNA_Ile_lys_synt_N"/>
</dbReference>
<dbReference type="GO" id="GO:0032267">
    <property type="term" value="F:tRNA(Ile)-lysidine synthase activity"/>
    <property type="evidence" value="ECO:0007669"/>
    <property type="project" value="UniProtKB-EC"/>
</dbReference>
<proteinExistence type="inferred from homology"/>
<keyword evidence="5 8" id="KW-0547">Nucleotide-binding</keyword>
<keyword evidence="4 8" id="KW-0819">tRNA processing</keyword>
<comment type="domain">
    <text evidence="8">The N-terminal region contains the highly conserved SGGXDS motif, predicted to be a P-loop motif involved in ATP binding.</text>
</comment>
<sequence>MELNLRNFQSNLPKTDFQNLPKILVAVSGGIDSMVLVDLFLQTGLPFSMAHANFQLREKDSDEDEEFVREFAQQHGISIFVKRFDVKSYKSSGNYSTQMAARNLRYDWFEELKVEHHFDWICTAHHLNDSLETFLINLSRGTGLDGLVGISSNTEHILRPLHNFSKESILNYAKSNSIQWREDASNSTTDYTRNKIRHEIFPKLIEIHPEFLQNFQRSIEHLSDQNLILKYHFQSVSNDLFKSKDEQIFISIERLKDLHPLSTYLFHLFQPFGLEHPFEIQKLMDSNENGEIQSKTHRLIKNRQELILVKKGEHDFPNEIELDQDQILEKPLYLRFSKTKEKPFDSAESLDLDKVEFPLRLRRQKTGDSFFPIGMKGSKKISKFFKDEKLSKLEKESTWLLVDKEDRILYVVGKRLDDRFKITENTHNFLNIYLC</sequence>
<dbReference type="NCBIfam" id="TIGR02433">
    <property type="entry name" value="lysidine_TilS_C"/>
    <property type="match status" value="1"/>
</dbReference>
<feature type="binding site" evidence="8">
    <location>
        <begin position="28"/>
        <end position="33"/>
    </location>
    <ligand>
        <name>ATP</name>
        <dbReference type="ChEBI" id="CHEBI:30616"/>
    </ligand>
</feature>
<dbReference type="SMART" id="SM00977">
    <property type="entry name" value="TilS_C"/>
    <property type="match status" value="1"/>
</dbReference>
<keyword evidence="3 8" id="KW-0436">Ligase</keyword>
<dbReference type="Proteomes" id="UP001549146">
    <property type="component" value="Unassembled WGS sequence"/>
</dbReference>
<dbReference type="Pfam" id="PF11734">
    <property type="entry name" value="TilS_C"/>
    <property type="match status" value="1"/>
</dbReference>
<evidence type="ECO:0000256" key="8">
    <source>
        <dbReference type="HAMAP-Rule" id="MF_01161"/>
    </source>
</evidence>
<dbReference type="HAMAP" id="MF_01161">
    <property type="entry name" value="tRNA_Ile_lys_synt"/>
    <property type="match status" value="1"/>
</dbReference>
<comment type="subcellular location">
    <subcellularLocation>
        <location evidence="1 8">Cytoplasm</location>
    </subcellularLocation>
</comment>
<evidence type="ECO:0000256" key="1">
    <source>
        <dbReference type="ARBA" id="ARBA00004496"/>
    </source>
</evidence>
<dbReference type="CDD" id="cd01992">
    <property type="entry name" value="TilS_N"/>
    <property type="match status" value="1"/>
</dbReference>
<evidence type="ECO:0000259" key="9">
    <source>
        <dbReference type="SMART" id="SM00977"/>
    </source>
</evidence>
<evidence type="ECO:0000313" key="11">
    <source>
        <dbReference type="Proteomes" id="UP001549146"/>
    </source>
</evidence>
<evidence type="ECO:0000256" key="6">
    <source>
        <dbReference type="ARBA" id="ARBA00022840"/>
    </source>
</evidence>
<dbReference type="PANTHER" id="PTHR43033">
    <property type="entry name" value="TRNA(ILE)-LYSIDINE SYNTHASE-RELATED"/>
    <property type="match status" value="1"/>
</dbReference>
<keyword evidence="2 8" id="KW-0963">Cytoplasm</keyword>
<dbReference type="EMBL" id="JBEPMO010000008">
    <property type="protein sequence ID" value="MET3732026.1"/>
    <property type="molecule type" value="Genomic_DNA"/>
</dbReference>
<keyword evidence="6 8" id="KW-0067">ATP-binding</keyword>
<evidence type="ECO:0000313" key="10">
    <source>
        <dbReference type="EMBL" id="MET3732026.1"/>
    </source>
</evidence>
<evidence type="ECO:0000256" key="7">
    <source>
        <dbReference type="ARBA" id="ARBA00048539"/>
    </source>
</evidence>
<protein>
    <recommendedName>
        <fullName evidence="8">tRNA(Ile)-lysidine synthase</fullName>
        <ecNumber evidence="8">6.3.4.19</ecNumber>
    </recommendedName>
    <alternativeName>
        <fullName evidence="8">tRNA(Ile)-2-lysyl-cytidine synthase</fullName>
    </alternativeName>
    <alternativeName>
        <fullName evidence="8">tRNA(Ile)-lysidine synthetase</fullName>
    </alternativeName>
</protein>